<dbReference type="EMBL" id="PNBA02000009">
    <property type="protein sequence ID" value="KAG6414425.1"/>
    <property type="molecule type" value="Genomic_DNA"/>
</dbReference>
<dbReference type="GO" id="GO:0046403">
    <property type="term" value="F:polynucleotide 3'-phosphatase activity"/>
    <property type="evidence" value="ECO:0007669"/>
    <property type="project" value="TreeGrafter"/>
</dbReference>
<gene>
    <name evidence="2" type="ORF">SASPL_127147</name>
</gene>
<proteinExistence type="predicted"/>
<dbReference type="PANTHER" id="PTHR12083:SF9">
    <property type="entry name" value="BIFUNCTIONAL POLYNUCLEOTIDE PHOSPHATASE_KINASE"/>
    <property type="match status" value="1"/>
</dbReference>
<keyword evidence="3" id="KW-1185">Reference proteome</keyword>
<comment type="caution">
    <text evidence="2">The sequence shown here is derived from an EMBL/GenBank/DDBJ whole genome shotgun (WGS) entry which is preliminary data.</text>
</comment>
<name>A0A8X8XLS2_SALSN</name>
<dbReference type="AlphaFoldDB" id="A0A8X8XLS2"/>
<reference evidence="2" key="2">
    <citation type="submission" date="2020-08" db="EMBL/GenBank/DDBJ databases">
        <title>Plant Genome Project.</title>
        <authorList>
            <person name="Zhang R.-G."/>
        </authorList>
    </citation>
    <scope>NUCLEOTIDE SEQUENCE</scope>
    <source>
        <strain evidence="2">Huo1</strain>
        <tissue evidence="2">Leaf</tissue>
    </source>
</reference>
<dbReference type="GO" id="GO:0006281">
    <property type="term" value="P:DNA repair"/>
    <property type="evidence" value="ECO:0007669"/>
    <property type="project" value="TreeGrafter"/>
</dbReference>
<protein>
    <submittedName>
        <fullName evidence="2">Uncharacterized protein</fullName>
    </submittedName>
</protein>
<feature type="region of interest" description="Disordered" evidence="1">
    <location>
        <begin position="1"/>
        <end position="66"/>
    </location>
</feature>
<dbReference type="PANTHER" id="PTHR12083">
    <property type="entry name" value="BIFUNCTIONAL POLYNUCLEOTIDE PHOSPHATASE/KINASE"/>
    <property type="match status" value="1"/>
</dbReference>
<sequence length="489" mass="56592">MSRLPNIYTREPPLVQSERARRKRQFRELRPLDPGLPYRMSDPEGRSPDESCRGRHTNESASDSIGYEEDYDVGYSREPYHQLHSMMPQRPPYFTRDSYVQTQSSNPYNHRRTTHSNGHPWHKDCPLLPRSTSCCHPTTQLRQAVARLEQPDDEQQHLFQRPSSCQHPLSGTIVEDKDCCGEEKRVDEELCYETELILIHHSSSLDQELDAHHKMEKNNSLHGVCSFLDEGDSKALNQVDLRLNENKLVDEDVRAIEVDKIDEDDDLHDSSKIVAFNFDGCLPKTSVKGMNADTWSLVSPSIPEKLHNWYKDELHDDREDTVNGLSIYSRMGVKTMGERDNKPFHVAIMRKFAKDVYIEYAIVVHERIHAMARDHVSVVQDQAWQRLQGVRQHLREAGEVAVGFSLVHILLAVEDDDVVLSHDLKRHQSSLVRLFEADFVDGGYDAEERHEDEARRYESLAVEDCARLLCCSDVDFVMRYICRERVMVN</sequence>
<evidence type="ECO:0000313" key="2">
    <source>
        <dbReference type="EMBL" id="KAG6414425.1"/>
    </source>
</evidence>
<accession>A0A8X8XLS2</accession>
<dbReference type="GO" id="GO:0046404">
    <property type="term" value="F:ATP-dependent polydeoxyribonucleotide 5'-hydroxyl-kinase activity"/>
    <property type="evidence" value="ECO:0007669"/>
    <property type="project" value="TreeGrafter"/>
</dbReference>
<reference evidence="2" key="1">
    <citation type="submission" date="2018-01" db="EMBL/GenBank/DDBJ databases">
        <authorList>
            <person name="Mao J.F."/>
        </authorList>
    </citation>
    <scope>NUCLEOTIDE SEQUENCE</scope>
    <source>
        <strain evidence="2">Huo1</strain>
        <tissue evidence="2">Leaf</tissue>
    </source>
</reference>
<dbReference type="GO" id="GO:0003690">
    <property type="term" value="F:double-stranded DNA binding"/>
    <property type="evidence" value="ECO:0007669"/>
    <property type="project" value="TreeGrafter"/>
</dbReference>
<evidence type="ECO:0000256" key="1">
    <source>
        <dbReference type="SAM" id="MobiDB-lite"/>
    </source>
</evidence>
<evidence type="ECO:0000313" key="3">
    <source>
        <dbReference type="Proteomes" id="UP000298416"/>
    </source>
</evidence>
<organism evidence="2">
    <name type="scientific">Salvia splendens</name>
    <name type="common">Scarlet sage</name>
    <dbReference type="NCBI Taxonomy" id="180675"/>
    <lineage>
        <taxon>Eukaryota</taxon>
        <taxon>Viridiplantae</taxon>
        <taxon>Streptophyta</taxon>
        <taxon>Embryophyta</taxon>
        <taxon>Tracheophyta</taxon>
        <taxon>Spermatophyta</taxon>
        <taxon>Magnoliopsida</taxon>
        <taxon>eudicotyledons</taxon>
        <taxon>Gunneridae</taxon>
        <taxon>Pentapetalae</taxon>
        <taxon>asterids</taxon>
        <taxon>lamiids</taxon>
        <taxon>Lamiales</taxon>
        <taxon>Lamiaceae</taxon>
        <taxon>Nepetoideae</taxon>
        <taxon>Mentheae</taxon>
        <taxon>Salviinae</taxon>
        <taxon>Salvia</taxon>
        <taxon>Salvia subgen. Calosphace</taxon>
        <taxon>core Calosphace</taxon>
    </lineage>
</organism>
<feature type="compositionally biased region" description="Basic and acidic residues" evidence="1">
    <location>
        <begin position="41"/>
        <end position="58"/>
    </location>
</feature>
<dbReference type="Proteomes" id="UP000298416">
    <property type="component" value="Unassembled WGS sequence"/>
</dbReference>